<dbReference type="Gene3D" id="6.20.210.10">
    <property type="entry name" value="Nin one binding (NOB1), Zn-ribbon-like"/>
    <property type="match status" value="1"/>
</dbReference>
<dbReference type="CDD" id="cd09876">
    <property type="entry name" value="PIN_Nob1-like"/>
    <property type="match status" value="1"/>
</dbReference>
<reference evidence="12" key="1">
    <citation type="journal article" date="2020" name="Stud. Mycol.">
        <title>101 Dothideomycetes genomes: a test case for predicting lifestyles and emergence of pathogens.</title>
        <authorList>
            <person name="Haridas S."/>
            <person name="Albert R."/>
            <person name="Binder M."/>
            <person name="Bloem J."/>
            <person name="Labutti K."/>
            <person name="Salamov A."/>
            <person name="Andreopoulos B."/>
            <person name="Baker S."/>
            <person name="Barry K."/>
            <person name="Bills G."/>
            <person name="Bluhm B."/>
            <person name="Cannon C."/>
            <person name="Castanera R."/>
            <person name="Culley D."/>
            <person name="Daum C."/>
            <person name="Ezra D."/>
            <person name="Gonzalez J."/>
            <person name="Henrissat B."/>
            <person name="Kuo A."/>
            <person name="Liang C."/>
            <person name="Lipzen A."/>
            <person name="Lutzoni F."/>
            <person name="Magnuson J."/>
            <person name="Mondo S."/>
            <person name="Nolan M."/>
            <person name="Ohm R."/>
            <person name="Pangilinan J."/>
            <person name="Park H.-J."/>
            <person name="Ramirez L."/>
            <person name="Alfaro M."/>
            <person name="Sun H."/>
            <person name="Tritt A."/>
            <person name="Yoshinaga Y."/>
            <person name="Zwiers L.-H."/>
            <person name="Turgeon B."/>
            <person name="Goodwin S."/>
            <person name="Spatafora J."/>
            <person name="Crous P."/>
            <person name="Grigoriev I."/>
        </authorList>
    </citation>
    <scope>NUCLEOTIDE SEQUENCE</scope>
    <source>
        <strain evidence="12">CBS 125425</strain>
    </source>
</reference>
<feature type="binding site" evidence="8">
    <location>
        <position position="300"/>
    </location>
    <ligand>
        <name>Zn(2+)</name>
        <dbReference type="ChEBI" id="CHEBI:29105"/>
    </ligand>
</feature>
<dbReference type="OrthoDB" id="446759at2759"/>
<dbReference type="InterPro" id="IPR014881">
    <property type="entry name" value="NOB1_Zn-bd"/>
</dbReference>
<keyword evidence="2" id="KW-0540">Nuclease</keyword>
<name>A0A9P4R011_9PLEO</name>
<dbReference type="PANTHER" id="PTHR12814">
    <property type="entry name" value="RNA-BINDING PROTEIN NOB1"/>
    <property type="match status" value="1"/>
</dbReference>
<dbReference type="AlphaFoldDB" id="A0A9P4R011"/>
<dbReference type="Gene3D" id="3.40.50.1010">
    <property type="entry name" value="5'-nuclease"/>
    <property type="match status" value="1"/>
</dbReference>
<dbReference type="SUPFAM" id="SSF144206">
    <property type="entry name" value="NOB1 zinc finger-like"/>
    <property type="match status" value="1"/>
</dbReference>
<evidence type="ECO:0000256" key="4">
    <source>
        <dbReference type="ARBA" id="ARBA00022801"/>
    </source>
</evidence>
<evidence type="ECO:0000256" key="3">
    <source>
        <dbReference type="ARBA" id="ARBA00022723"/>
    </source>
</evidence>
<gene>
    <name evidence="12" type="ORF">EJ04DRAFT_493636</name>
</gene>
<comment type="subcellular location">
    <subcellularLocation>
        <location evidence="7">Nucleus</location>
        <location evidence="7">Nucleolus</location>
    </subcellularLocation>
</comment>
<evidence type="ECO:0000256" key="7">
    <source>
        <dbReference type="PIRNR" id="PIRNR037125"/>
    </source>
</evidence>
<dbReference type="InterPro" id="IPR039907">
    <property type="entry name" value="NOB1"/>
</dbReference>
<evidence type="ECO:0000313" key="12">
    <source>
        <dbReference type="EMBL" id="KAF2734317.1"/>
    </source>
</evidence>
<proteinExistence type="inferred from homology"/>
<accession>A0A9P4R011</accession>
<keyword evidence="4" id="KW-0378">Hydrolase</keyword>
<comment type="function">
    <text evidence="7">Required for the synthesis of 40S ribosome subunits. Has a role in processing 20S pre-rRNA into the mature 18S rRNA, where it is required for cleavage at the 3' end of the mature 18S rRNA (D-site). Accompanies the 20S pre-rRNA from the nucleus to the cytoplasm.</text>
</comment>
<dbReference type="PANTHER" id="PTHR12814:SF2">
    <property type="entry name" value="RNA-BINDING PROTEIN NOB1"/>
    <property type="match status" value="1"/>
</dbReference>
<dbReference type="InterPro" id="IPR036283">
    <property type="entry name" value="NOB1_Zf-like_sf"/>
</dbReference>
<evidence type="ECO:0000256" key="9">
    <source>
        <dbReference type="SAM" id="MobiDB-lite"/>
    </source>
</evidence>
<evidence type="ECO:0000259" key="11">
    <source>
        <dbReference type="Pfam" id="PF17146"/>
    </source>
</evidence>
<feature type="compositionally biased region" description="Basic and acidic residues" evidence="9">
    <location>
        <begin position="110"/>
        <end position="132"/>
    </location>
</feature>
<dbReference type="InterPro" id="IPR033411">
    <property type="entry name" value="Ribonuclease_PIN"/>
</dbReference>
<evidence type="ECO:0000256" key="5">
    <source>
        <dbReference type="ARBA" id="ARBA00022833"/>
    </source>
</evidence>
<dbReference type="GO" id="GO:0030490">
    <property type="term" value="P:maturation of SSU-rRNA"/>
    <property type="evidence" value="ECO:0007669"/>
    <property type="project" value="TreeGrafter"/>
</dbReference>
<dbReference type="InterPro" id="IPR017117">
    <property type="entry name" value="Nob1_euk"/>
</dbReference>
<evidence type="ECO:0000259" key="10">
    <source>
        <dbReference type="Pfam" id="PF08772"/>
    </source>
</evidence>
<dbReference type="GO" id="GO:0016787">
    <property type="term" value="F:hydrolase activity"/>
    <property type="evidence" value="ECO:0007669"/>
    <property type="project" value="UniProtKB-KW"/>
</dbReference>
<sequence>MAAVGQKPIHSLIVDTGPLIKNTVSISTILSQAEEIFTTPDILSEIRDAATRSRVETTLLPFLTVRTPAPKSYERVMDFSKRTGDYPVLSRQDMGILALAYEIECEKEGGDGRLRKVPGEPLRRPSMKKEDSTTLTSTESTLLHEQPVSTLAGEQTAEPASVDEVPTETFKGDSATKSYDSISPRSEPESPLERRESLTPEEAEPSDPDDDGDGEWITPSNLAQHQDKDAGIPSTEAAPIQMSVATMTTDFAMQNVLLQMNLHLLSPSLQRIRTLRTYILRCHACFLTTKQMDKQFCPRCGQPTLTRVSCTTNANGDFKLHLSKSHQWNNRGNRYSIPKPTAGTASGKHMGKGGGKGGWGKDLVLAEDQKEYSRATGEESRRKTRDLMDEDYLPGILSGDRGRAGGRPKVGAGRNVNSRKRF</sequence>
<feature type="region of interest" description="Disordered" evidence="9">
    <location>
        <begin position="110"/>
        <end position="230"/>
    </location>
</feature>
<feature type="region of interest" description="Disordered" evidence="9">
    <location>
        <begin position="329"/>
        <end position="422"/>
    </location>
</feature>
<comment type="caution">
    <text evidence="12">The sequence shown here is derived from an EMBL/GenBank/DDBJ whole genome shotgun (WGS) entry which is preliminary data.</text>
</comment>
<evidence type="ECO:0000256" key="8">
    <source>
        <dbReference type="PIRSR" id="PIRSR037125-1"/>
    </source>
</evidence>
<protein>
    <recommendedName>
        <fullName evidence="7">20S-pre-rRNA D-site endonuclease NOB1</fullName>
    </recommendedName>
</protein>
<dbReference type="GO" id="GO:0046872">
    <property type="term" value="F:metal ion binding"/>
    <property type="evidence" value="ECO:0007669"/>
    <property type="project" value="UniProtKB-UniRule"/>
</dbReference>
<dbReference type="GO" id="GO:0030688">
    <property type="term" value="C:preribosome, small subunit precursor"/>
    <property type="evidence" value="ECO:0007669"/>
    <property type="project" value="TreeGrafter"/>
</dbReference>
<keyword evidence="5 7" id="KW-0862">Zinc</keyword>
<feature type="domain" description="Ribonuclease PIN" evidence="11">
    <location>
        <begin position="12"/>
        <end position="103"/>
    </location>
</feature>
<feature type="compositionally biased region" description="Acidic residues" evidence="9">
    <location>
        <begin position="199"/>
        <end position="214"/>
    </location>
</feature>
<feature type="compositionally biased region" description="Low complexity" evidence="9">
    <location>
        <begin position="133"/>
        <end position="143"/>
    </location>
</feature>
<evidence type="ECO:0000256" key="2">
    <source>
        <dbReference type="ARBA" id="ARBA00022722"/>
    </source>
</evidence>
<dbReference type="Proteomes" id="UP000799444">
    <property type="component" value="Unassembled WGS sequence"/>
</dbReference>
<evidence type="ECO:0000313" key="13">
    <source>
        <dbReference type="Proteomes" id="UP000799444"/>
    </source>
</evidence>
<feature type="compositionally biased region" description="Basic and acidic residues" evidence="9">
    <location>
        <begin position="186"/>
        <end position="198"/>
    </location>
</feature>
<dbReference type="PIRSF" id="PIRSF037125">
    <property type="entry name" value="D-site_20S_pre-rRNA_nuclease"/>
    <property type="match status" value="1"/>
</dbReference>
<dbReference type="GO" id="GO:0004521">
    <property type="term" value="F:RNA endonuclease activity"/>
    <property type="evidence" value="ECO:0007669"/>
    <property type="project" value="UniProtKB-UniRule"/>
</dbReference>
<keyword evidence="3 7" id="KW-0479">Metal-binding</keyword>
<keyword evidence="13" id="KW-1185">Reference proteome</keyword>
<feature type="binding site" evidence="8">
    <location>
        <position position="285"/>
    </location>
    <ligand>
        <name>Zn(2+)</name>
        <dbReference type="ChEBI" id="CHEBI:29105"/>
    </ligand>
</feature>
<dbReference type="FunFam" id="3.40.50.1010:FF:000020">
    <property type="entry name" value="20S-pre-rRNA D-site endonuclease NOB1"/>
    <property type="match status" value="1"/>
</dbReference>
<comment type="similarity">
    <text evidence="1 7">Belongs to the NOB1 family.</text>
</comment>
<dbReference type="Pfam" id="PF17146">
    <property type="entry name" value="PIN_6"/>
    <property type="match status" value="1"/>
</dbReference>
<organism evidence="12 13">
    <name type="scientific">Polyplosphaeria fusca</name>
    <dbReference type="NCBI Taxonomy" id="682080"/>
    <lineage>
        <taxon>Eukaryota</taxon>
        <taxon>Fungi</taxon>
        <taxon>Dikarya</taxon>
        <taxon>Ascomycota</taxon>
        <taxon>Pezizomycotina</taxon>
        <taxon>Dothideomycetes</taxon>
        <taxon>Pleosporomycetidae</taxon>
        <taxon>Pleosporales</taxon>
        <taxon>Tetraplosphaeriaceae</taxon>
        <taxon>Polyplosphaeria</taxon>
    </lineage>
</organism>
<dbReference type="GO" id="GO:0005730">
    <property type="term" value="C:nucleolus"/>
    <property type="evidence" value="ECO:0007669"/>
    <property type="project" value="UniProtKB-SubCell"/>
</dbReference>
<feature type="binding site" evidence="8">
    <location>
        <position position="282"/>
    </location>
    <ligand>
        <name>Zn(2+)</name>
        <dbReference type="ChEBI" id="CHEBI:29105"/>
    </ligand>
</feature>
<dbReference type="EMBL" id="ML996149">
    <property type="protein sequence ID" value="KAF2734317.1"/>
    <property type="molecule type" value="Genomic_DNA"/>
</dbReference>
<feature type="domain" description="Nin one binding (NOB1) Zn-ribbon-like" evidence="10">
    <location>
        <begin position="272"/>
        <end position="343"/>
    </location>
</feature>
<dbReference type="Pfam" id="PF08772">
    <property type="entry name" value="Zn_ribbon_NOB1"/>
    <property type="match status" value="1"/>
</dbReference>
<feature type="binding site" evidence="8">
    <location>
        <position position="297"/>
    </location>
    <ligand>
        <name>Zn(2+)</name>
        <dbReference type="ChEBI" id="CHEBI:29105"/>
    </ligand>
</feature>
<dbReference type="GO" id="GO:0005737">
    <property type="term" value="C:cytoplasm"/>
    <property type="evidence" value="ECO:0007669"/>
    <property type="project" value="UniProtKB-ARBA"/>
</dbReference>
<evidence type="ECO:0000256" key="1">
    <source>
        <dbReference type="ARBA" id="ARBA00005858"/>
    </source>
</evidence>
<feature type="compositionally biased region" description="Basic and acidic residues" evidence="9">
    <location>
        <begin position="367"/>
        <end position="387"/>
    </location>
</feature>
<evidence type="ECO:0000256" key="6">
    <source>
        <dbReference type="ARBA" id="ARBA00023242"/>
    </source>
</evidence>
<keyword evidence="6 7" id="KW-0539">Nucleus</keyword>